<dbReference type="SUPFAM" id="SSF51735">
    <property type="entry name" value="NAD(P)-binding Rossmann-fold domains"/>
    <property type="match status" value="1"/>
</dbReference>
<dbReference type="Gene3D" id="3.40.50.720">
    <property type="entry name" value="NAD(P)-binding Rossmann-like Domain"/>
    <property type="match status" value="1"/>
</dbReference>
<dbReference type="GO" id="GO:0006538">
    <property type="term" value="P:L-glutamate catabolic process"/>
    <property type="evidence" value="ECO:0007669"/>
    <property type="project" value="InterPro"/>
</dbReference>
<dbReference type="InterPro" id="IPR046346">
    <property type="entry name" value="Aminoacid_DH-like_N_sf"/>
</dbReference>
<name>A0AAW9RQS2_9HYPH</name>
<comment type="caution">
    <text evidence="7">The sequence shown here is derived from an EMBL/GenBank/DDBJ whole genome shotgun (WGS) entry which is preliminary data.</text>
</comment>
<dbReference type="Proteomes" id="UP001378188">
    <property type="component" value="Unassembled WGS sequence"/>
</dbReference>
<dbReference type="PIRSF" id="PIRSF036761">
    <property type="entry name" value="GDH_Mll4104"/>
    <property type="match status" value="1"/>
</dbReference>
<dbReference type="Pfam" id="PF21075">
    <property type="entry name" value="GDH_ACT1"/>
    <property type="match status" value="1"/>
</dbReference>
<keyword evidence="1 7" id="KW-0560">Oxidoreductase</keyword>
<feature type="domain" description="NAD-glutamate dehydrogenase N-terminal ACT1" evidence="4">
    <location>
        <begin position="32"/>
        <end position="175"/>
    </location>
</feature>
<dbReference type="Pfam" id="PF21078">
    <property type="entry name" value="GDH_HM3"/>
    <property type="match status" value="1"/>
</dbReference>
<keyword evidence="8" id="KW-1185">Reference proteome</keyword>
<dbReference type="GO" id="GO:0004352">
    <property type="term" value="F:glutamate dehydrogenase (NAD+) activity"/>
    <property type="evidence" value="ECO:0007669"/>
    <property type="project" value="UniProtKB-EC"/>
</dbReference>
<dbReference type="EC" id="1.4.1.2" evidence="7"/>
<evidence type="ECO:0000259" key="6">
    <source>
        <dbReference type="Pfam" id="PF21077"/>
    </source>
</evidence>
<evidence type="ECO:0000259" key="3">
    <source>
        <dbReference type="Pfam" id="PF21074"/>
    </source>
</evidence>
<dbReference type="EMBL" id="JAZHOF010000001">
    <property type="protein sequence ID" value="MEJ8569856.1"/>
    <property type="molecule type" value="Genomic_DNA"/>
</dbReference>
<dbReference type="Pfam" id="PF21079">
    <property type="entry name" value="GDH_HM2"/>
    <property type="match status" value="1"/>
</dbReference>
<evidence type="ECO:0000259" key="4">
    <source>
        <dbReference type="Pfam" id="PF21075"/>
    </source>
</evidence>
<evidence type="ECO:0000313" key="8">
    <source>
        <dbReference type="Proteomes" id="UP001378188"/>
    </source>
</evidence>
<dbReference type="PANTHER" id="PTHR43403:SF1">
    <property type="entry name" value="NAD-SPECIFIC GLUTAMATE DEHYDROGENASE"/>
    <property type="match status" value="1"/>
</dbReference>
<sequence>MLQRDNENRRQLIDEVLKELPGGSRAAQSRDFADCLFSQAAYEDLAEYSPSDLADLARSAWAFAATRQPGQHKIRVFDPDPEDASPDSRLNDVTVVEIVNDNMPFLLDSAMSELQDRGYEVKLVLHPIVYVQRDSKGKRTRFFGFAAPEDGAGVVRESHIHIHITRIDSDLARRDTAAALGRVDDAVRIVVQDWKPMRERLAAAIDGYRRNPPPIAADEIAEAVHFLDWVADNNFTFLGMREYAFVGGLKEGRLERIETNQQAGLGILRDPEVMVLRRGREWVTYTPELRDFLMQPVPLIVTKANVKSLVHRRVHLDYIGVKTFDDHGDLTGELRVIGLFTSSAYNRGVRSIPYLRHKVEQVMQRTGFDPESHNGKAVLNVLETFPRDELFQIDIETLYEWVMSILQLGERPRIRVLARPDKFDRFVSVLVYVPRDRFNTDVRRSIGKLLASSYGGRVSAFYPYYPEGALARVHYIIGRYEGETPTPDQSYLESRIAELVRTWSDNLKEALADTHDLMRANELFECYKNAFTTAYQAAYPARVVVGDIGVIERLVGQHTLEIEFHRPDADRPERLGLKLFRVAEPVPLSERVPILENMGFKVINERTYRISRPGEGGTTQIWLHDMVLERADGAAIDLDRLAEPLGAAFRAVMTGEAENDGYNALVVKAGLEWRDIAVLHAYSLYLRQIRIAYSQDYLWLTLQRHPDIAGMLVELFRVRFMPEAVGRESREASEQAVVDRLESALEGVPSLDEDRIIRRFINLIRSTLRTNFYQTDVHGKPKAAMAFKLSSRAVDGLPDPKPYVEIFVYSPRVEGVHLRFGKIARGGLRWSDRPQDFRTEVLGLVKAQQVKNAVIVPVGAKGGFVPKHQPAGSREAILAEGVACYKIFINSLLDVTDNLIDGNVVQPALTVCHDGDDPYLVVAADKGTATFSDIANEISESRDFWLGDAFASGGSAGYDHKKMGITARGAWEAVKRHFREKDVDIQTTPFTVVGVGDMSGDVFGNGMLLSEQIRLLAAFDHRDIFIDPDPDPASSYAERQRMFALPRSSWQDYDRDLISEGGGVFSRQEKAIPLSPQMQDLLEIRRKTATPIEIMSAILKADADLMWFGGIGTYVRATTETDDQVGDRANDAIRITAPQLRVKVVGEGANLGVTQLGRIEYAEAGGRINTDAIDNSAGVNSSDLEVNIKVALGPVVRSGQLKLQQRNRLLVEMTEEVAGLVLRNNYLQTLALSLSERRGAESLGFQQRFMRDLEARGDLDREVEHLPDDAEMQAREARGHPLSRPELAVLLAYAKLDLYARLLKSTVPDDPYLGRELMRYFPERLQKKFPEAIENHRLRREIISTMLANSMINRCGPTMMVRLGDETGAEVPDIAAAFAAARNAFGLTEVNGELDALDNRIPGALQLELYGVLQDLLLRATAWFLRNVDLDQGLADIIGHYRKGTAKLIADLDKVAPADAMERIAERCETLVAAGLPEDLAARAASTQLLSRAPDIVLVSDRTGKPLRAVAETFYAFTSHFEIEQITDAARNLAVNDYYDRLALNRTIDLMTEAQRRLVADVLATGKKGKPALEAWLEARGRSVERMTAAIREIERGPMSLARLSVVASLFNDLAGT</sequence>
<dbReference type="InterPro" id="IPR048381">
    <property type="entry name" value="GDH_C"/>
</dbReference>
<dbReference type="Pfam" id="PF21073">
    <property type="entry name" value="GDH_HM1"/>
    <property type="match status" value="1"/>
</dbReference>
<dbReference type="InterPro" id="IPR049059">
    <property type="entry name" value="NAD_Glu_DH_HM1"/>
</dbReference>
<dbReference type="RefSeq" id="WP_340327600.1">
    <property type="nucleotide sequence ID" value="NZ_JAZHOF010000001.1"/>
</dbReference>
<evidence type="ECO:0000256" key="1">
    <source>
        <dbReference type="ARBA" id="ARBA00023002"/>
    </source>
</evidence>
<dbReference type="Pfam" id="PF21074">
    <property type="entry name" value="GDH_C"/>
    <property type="match status" value="1"/>
</dbReference>
<dbReference type="InterPro" id="IPR049056">
    <property type="entry name" value="NAD_Glu_DH_HM3"/>
</dbReference>
<evidence type="ECO:0000313" key="7">
    <source>
        <dbReference type="EMBL" id="MEJ8569856.1"/>
    </source>
</evidence>
<proteinExistence type="predicted"/>
<feature type="domain" description="NAD-glutamate dehydrogenase ACT2" evidence="5">
    <location>
        <begin position="415"/>
        <end position="504"/>
    </location>
</feature>
<protein>
    <submittedName>
        <fullName evidence="7">NAD-glutamate dehydrogenase</fullName>
        <ecNumber evidence="7">1.4.1.2</ecNumber>
    </submittedName>
</protein>
<dbReference type="InterPro" id="IPR036291">
    <property type="entry name" value="NAD(P)-bd_dom_sf"/>
</dbReference>
<dbReference type="Pfam" id="PF05088">
    <property type="entry name" value="Bac_GDH_CD"/>
    <property type="match status" value="1"/>
</dbReference>
<feature type="domain" description="NAD-glutamate dehydrogenase ACT3" evidence="6">
    <location>
        <begin position="560"/>
        <end position="640"/>
    </location>
</feature>
<reference evidence="7 8" key="1">
    <citation type="submission" date="2024-02" db="EMBL/GenBank/DDBJ databases">
        <title>Genome analysis and characterization of Microbaculum marinisediminis sp. nov., isolated from marine sediment.</title>
        <authorList>
            <person name="Du Z.-J."/>
            <person name="Ye Y.-Q."/>
            <person name="Zhang Z.-R."/>
            <person name="Yuan S.-M."/>
            <person name="Zhang X.-Y."/>
        </authorList>
    </citation>
    <scope>NUCLEOTIDE SEQUENCE [LARGE SCALE GENOMIC DNA]</scope>
    <source>
        <strain evidence="7 8">SDUM1044001</strain>
    </source>
</reference>
<dbReference type="InterPro" id="IPR028971">
    <property type="entry name" value="NAD-GDH_cat"/>
</dbReference>
<dbReference type="InterPro" id="IPR007780">
    <property type="entry name" value="NAD_Glu_DH_bac"/>
</dbReference>
<dbReference type="InterPro" id="IPR049062">
    <property type="entry name" value="NAD_Glu_DH_ACT2"/>
</dbReference>
<dbReference type="InterPro" id="IPR024727">
    <property type="entry name" value="NAD_Glu_DH_N_ACT1"/>
</dbReference>
<feature type="domain" description="NAD-glutamate dehydrogenase catalytic" evidence="2">
    <location>
        <begin position="741"/>
        <end position="1234"/>
    </location>
</feature>
<dbReference type="InterPro" id="IPR049064">
    <property type="entry name" value="NAD_Glu_DH_ACT3"/>
</dbReference>
<organism evidence="7 8">
    <name type="scientific">Microbaculum marinum</name>
    <dbReference type="NCBI Taxonomy" id="1764581"/>
    <lineage>
        <taxon>Bacteria</taxon>
        <taxon>Pseudomonadati</taxon>
        <taxon>Pseudomonadota</taxon>
        <taxon>Alphaproteobacteria</taxon>
        <taxon>Hyphomicrobiales</taxon>
        <taxon>Tepidamorphaceae</taxon>
        <taxon>Microbaculum</taxon>
    </lineage>
</organism>
<dbReference type="Pfam" id="PF21076">
    <property type="entry name" value="GDH_ACT2"/>
    <property type="match status" value="1"/>
</dbReference>
<gene>
    <name evidence="7" type="ORF">V3328_00110</name>
</gene>
<evidence type="ECO:0000259" key="2">
    <source>
        <dbReference type="Pfam" id="PF05088"/>
    </source>
</evidence>
<dbReference type="InterPro" id="IPR049058">
    <property type="entry name" value="NAD_Glu_DH_HM2"/>
</dbReference>
<dbReference type="PANTHER" id="PTHR43403">
    <property type="entry name" value="NAD-SPECIFIC GLUTAMATE DEHYDROGENASE"/>
    <property type="match status" value="1"/>
</dbReference>
<evidence type="ECO:0000259" key="5">
    <source>
        <dbReference type="Pfam" id="PF21076"/>
    </source>
</evidence>
<dbReference type="Pfam" id="PF21077">
    <property type="entry name" value="GDH_ACT3"/>
    <property type="match status" value="1"/>
</dbReference>
<accession>A0AAW9RQS2</accession>
<dbReference type="SUPFAM" id="SSF53223">
    <property type="entry name" value="Aminoacid dehydrogenase-like, N-terminal domain"/>
    <property type="match status" value="1"/>
</dbReference>
<feature type="domain" description="NAD-specific glutamate dehydrogenase C-terminal" evidence="3">
    <location>
        <begin position="1280"/>
        <end position="1609"/>
    </location>
</feature>
<dbReference type="GO" id="GO:0004069">
    <property type="term" value="F:L-aspartate:2-oxoglutarate aminotransferase activity"/>
    <property type="evidence" value="ECO:0007669"/>
    <property type="project" value="InterPro"/>
</dbReference>